<comment type="caution">
    <text evidence="1">The sequence shown here is derived from an EMBL/GenBank/DDBJ whole genome shotgun (WGS) entry which is preliminary data.</text>
</comment>
<reference evidence="1" key="1">
    <citation type="journal article" date="2015" name="Nature">
        <title>Complex archaea that bridge the gap between prokaryotes and eukaryotes.</title>
        <authorList>
            <person name="Spang A."/>
            <person name="Saw J.H."/>
            <person name="Jorgensen S.L."/>
            <person name="Zaremba-Niedzwiedzka K."/>
            <person name="Martijn J."/>
            <person name="Lind A.E."/>
            <person name="van Eijk R."/>
            <person name="Schleper C."/>
            <person name="Guy L."/>
            <person name="Ettema T.J."/>
        </authorList>
    </citation>
    <scope>NUCLEOTIDE SEQUENCE</scope>
</reference>
<evidence type="ECO:0008006" key="2">
    <source>
        <dbReference type="Google" id="ProtNLM"/>
    </source>
</evidence>
<proteinExistence type="predicted"/>
<name>A0A0F9BD50_9ZZZZ</name>
<dbReference type="AlphaFoldDB" id="A0A0F9BD50"/>
<evidence type="ECO:0000313" key="1">
    <source>
        <dbReference type="EMBL" id="KKL11747.1"/>
    </source>
</evidence>
<protein>
    <recommendedName>
        <fullName evidence="2">RNHCP domain-containing protein</fullName>
    </recommendedName>
</protein>
<dbReference type="EMBL" id="LAZR01041532">
    <property type="protein sequence ID" value="KKL11747.1"/>
    <property type="molecule type" value="Genomic_DNA"/>
</dbReference>
<sequence>MKAEISVYCETCNDWMTKKGDVFCCPNCEQVVSVEVKIKPYCQCNETPWTYGKKGKDGTIIILCSYCDMPAKEKGYDHHETCEQREQAESET</sequence>
<accession>A0A0F9BD50</accession>
<organism evidence="1">
    <name type="scientific">marine sediment metagenome</name>
    <dbReference type="NCBI Taxonomy" id="412755"/>
    <lineage>
        <taxon>unclassified sequences</taxon>
        <taxon>metagenomes</taxon>
        <taxon>ecological metagenomes</taxon>
    </lineage>
</organism>
<gene>
    <name evidence="1" type="ORF">LCGC14_2542700</name>
</gene>